<sequence length="77" mass="8930">MFLPLWPPFYFLSLGAQHSAWLKKFVRGEKRGEKCKKILSPQLKGPTAATRFPGIIRKNIISIYLTPKNYIYKSNKC</sequence>
<dbReference type="AlphaFoldDB" id="A0AAZ1XYH5"/>
<reference evidence="1" key="2">
    <citation type="submission" date="2025-08" db="UniProtKB">
        <authorList>
            <consortium name="Ensembl"/>
        </authorList>
    </citation>
    <scope>IDENTIFICATION</scope>
</reference>
<accession>A0AAZ1XYH5</accession>
<keyword evidence="2" id="KW-1185">Reference proteome</keyword>
<dbReference type="Proteomes" id="UP000472276">
    <property type="component" value="Unassembled WGS sequence"/>
</dbReference>
<proteinExistence type="predicted"/>
<reference evidence="1" key="3">
    <citation type="submission" date="2025-09" db="UniProtKB">
        <authorList>
            <consortium name="Ensembl"/>
        </authorList>
    </citation>
    <scope>IDENTIFICATION</scope>
</reference>
<evidence type="ECO:0008006" key="3">
    <source>
        <dbReference type="Google" id="ProtNLM"/>
    </source>
</evidence>
<name>A0AAZ1XYH5_OREAU</name>
<protein>
    <recommendedName>
        <fullName evidence="3">Secreted protein</fullName>
    </recommendedName>
</protein>
<organism evidence="1 2">
    <name type="scientific">Oreochromis aureus</name>
    <name type="common">Israeli tilapia</name>
    <name type="synonym">Chromis aureus</name>
    <dbReference type="NCBI Taxonomy" id="47969"/>
    <lineage>
        <taxon>Eukaryota</taxon>
        <taxon>Metazoa</taxon>
        <taxon>Chordata</taxon>
        <taxon>Craniata</taxon>
        <taxon>Vertebrata</taxon>
        <taxon>Euteleostomi</taxon>
        <taxon>Actinopterygii</taxon>
        <taxon>Neopterygii</taxon>
        <taxon>Teleostei</taxon>
        <taxon>Neoteleostei</taxon>
        <taxon>Acanthomorphata</taxon>
        <taxon>Ovalentaria</taxon>
        <taxon>Cichlomorphae</taxon>
        <taxon>Cichliformes</taxon>
        <taxon>Cichlidae</taxon>
        <taxon>African cichlids</taxon>
        <taxon>Pseudocrenilabrinae</taxon>
        <taxon>Oreochromini</taxon>
        <taxon>Oreochromis</taxon>
    </lineage>
</organism>
<dbReference type="Ensembl" id="ENSOABT00000082803.1">
    <property type="protein sequence ID" value="ENSOABP00000072602.1"/>
    <property type="gene ID" value="ENSOABG00000035449.1"/>
</dbReference>
<evidence type="ECO:0000313" key="1">
    <source>
        <dbReference type="Ensembl" id="ENSOABP00000072602.1"/>
    </source>
</evidence>
<reference evidence="2" key="1">
    <citation type="submission" date="2020-03" db="EMBL/GenBank/DDBJ databases">
        <title>Evolution of repeat sequences and sex chromosomes of tilapia species revealed by chromosome-level genomes.</title>
        <authorList>
            <person name="Xu L."/>
            <person name="Tao W."/>
            <person name="Wang D."/>
            <person name="Zhou Q."/>
        </authorList>
    </citation>
    <scope>NUCLEOTIDE SEQUENCE [LARGE SCALE GENOMIC DNA]</scope>
    <source>
        <strain evidence="2">Israel</strain>
    </source>
</reference>
<evidence type="ECO:0000313" key="2">
    <source>
        <dbReference type="Proteomes" id="UP000472276"/>
    </source>
</evidence>